<evidence type="ECO:0000256" key="1">
    <source>
        <dbReference type="SAM" id="Phobius"/>
    </source>
</evidence>
<keyword evidence="3" id="KW-1185">Reference proteome</keyword>
<proteinExistence type="predicted"/>
<keyword evidence="1" id="KW-0812">Transmembrane</keyword>
<dbReference type="OrthoDB" id="2897504at2"/>
<dbReference type="AlphaFoldDB" id="A0A1H0FLZ9"/>
<dbReference type="STRING" id="240303.SAMN05421677_10246"/>
<keyword evidence="1" id="KW-0472">Membrane</keyword>
<name>A0A1H0FLZ9_HALAD</name>
<organism evidence="2 3">
    <name type="scientific">Halobacillus aidingensis</name>
    <dbReference type="NCBI Taxonomy" id="240303"/>
    <lineage>
        <taxon>Bacteria</taxon>
        <taxon>Bacillati</taxon>
        <taxon>Bacillota</taxon>
        <taxon>Bacilli</taxon>
        <taxon>Bacillales</taxon>
        <taxon>Bacillaceae</taxon>
        <taxon>Halobacillus</taxon>
    </lineage>
</organism>
<sequence length="74" mass="8485">MKENLTFAWIASWFALVGQLAFFIVVALFTGEWRYVMWSLLVSLSVGVPNMIRTWQAQKKANARKIYEQGEGSV</sequence>
<reference evidence="3" key="1">
    <citation type="submission" date="2016-10" db="EMBL/GenBank/DDBJ databases">
        <authorList>
            <person name="Varghese N."/>
            <person name="Submissions S."/>
        </authorList>
    </citation>
    <scope>NUCLEOTIDE SEQUENCE [LARGE SCALE GENOMIC DNA]</scope>
    <source>
        <strain evidence="3">CGMCC 1.3703</strain>
    </source>
</reference>
<feature type="transmembrane region" description="Helical" evidence="1">
    <location>
        <begin position="35"/>
        <end position="55"/>
    </location>
</feature>
<feature type="transmembrane region" description="Helical" evidence="1">
    <location>
        <begin position="7"/>
        <end position="29"/>
    </location>
</feature>
<keyword evidence="1" id="KW-1133">Transmembrane helix</keyword>
<protein>
    <submittedName>
        <fullName evidence="2">Uncharacterized protein</fullName>
    </submittedName>
</protein>
<evidence type="ECO:0000313" key="3">
    <source>
        <dbReference type="Proteomes" id="UP000198860"/>
    </source>
</evidence>
<accession>A0A1H0FLZ9</accession>
<dbReference type="EMBL" id="FNIZ01000002">
    <property type="protein sequence ID" value="SDN95552.1"/>
    <property type="molecule type" value="Genomic_DNA"/>
</dbReference>
<dbReference type="Proteomes" id="UP000198860">
    <property type="component" value="Unassembled WGS sequence"/>
</dbReference>
<evidence type="ECO:0000313" key="2">
    <source>
        <dbReference type="EMBL" id="SDN95552.1"/>
    </source>
</evidence>
<gene>
    <name evidence="2" type="ORF">SAMN05421677_10246</name>
</gene>
<dbReference type="RefSeq" id="WP_089650835.1">
    <property type="nucleotide sequence ID" value="NZ_FNIZ01000002.1"/>
</dbReference>